<evidence type="ECO:0000313" key="3">
    <source>
        <dbReference type="EMBL" id="MBB3667731.1"/>
    </source>
</evidence>
<protein>
    <recommendedName>
        <fullName evidence="2">Protein-glutamine gamma-glutamyltransferase-like C-terminal domain-containing protein</fullName>
    </recommendedName>
</protein>
<dbReference type="Proteomes" id="UP000547528">
    <property type="component" value="Unassembled WGS sequence"/>
</dbReference>
<evidence type="ECO:0000259" key="2">
    <source>
        <dbReference type="Pfam" id="PF13559"/>
    </source>
</evidence>
<dbReference type="AlphaFoldDB" id="A0A7W5XZS2"/>
<feature type="domain" description="Protein-glutamine gamma-glutamyltransferase-like C-terminal" evidence="2">
    <location>
        <begin position="118"/>
        <end position="187"/>
    </location>
</feature>
<dbReference type="InterPro" id="IPR025403">
    <property type="entry name" value="TgpA-like_C"/>
</dbReference>
<dbReference type="Pfam" id="PF13559">
    <property type="entry name" value="DUF4129"/>
    <property type="match status" value="1"/>
</dbReference>
<proteinExistence type="predicted"/>
<feature type="transmembrane region" description="Helical" evidence="1">
    <location>
        <begin position="53"/>
        <end position="73"/>
    </location>
</feature>
<keyword evidence="1" id="KW-1133">Transmembrane helix</keyword>
<sequence length="210" mass="23245">MYDRDEARRLLEDELSGPEYQRQFSGPVREAVDRFLQWLQEGAVNLGVVDIPAGPLVVLLLLAAAVTVVLLVVRPRLQRSGDPDQQVDIEAGITAAALRDRADRSAEAGNYDDAARDRFRALVRGAEERALLPRSTGRTATEIAEHLAGQFNEHGHQLRTAAELFNLSRYGRQRLSAQQYGQLRTLDATLREAQPTGSLDVQGPRLVAPR</sequence>
<dbReference type="EMBL" id="JACIBT010000003">
    <property type="protein sequence ID" value="MBB3667731.1"/>
    <property type="molecule type" value="Genomic_DNA"/>
</dbReference>
<accession>A0A7W5XZS2</accession>
<organism evidence="3 4">
    <name type="scientific">Garicola koreensis</name>
    <dbReference type="NCBI Taxonomy" id="1262554"/>
    <lineage>
        <taxon>Bacteria</taxon>
        <taxon>Bacillati</taxon>
        <taxon>Actinomycetota</taxon>
        <taxon>Actinomycetes</taxon>
        <taxon>Micrococcales</taxon>
        <taxon>Micrococcaceae</taxon>
        <taxon>Garicola</taxon>
    </lineage>
</organism>
<keyword evidence="4" id="KW-1185">Reference proteome</keyword>
<evidence type="ECO:0000256" key="1">
    <source>
        <dbReference type="SAM" id="Phobius"/>
    </source>
</evidence>
<keyword evidence="1" id="KW-0472">Membrane</keyword>
<comment type="caution">
    <text evidence="3">The sequence shown here is derived from an EMBL/GenBank/DDBJ whole genome shotgun (WGS) entry which is preliminary data.</text>
</comment>
<name>A0A7W5XZS2_9MICC</name>
<dbReference type="RefSeq" id="WP_183358154.1">
    <property type="nucleotide sequence ID" value="NZ_BAABKR010000001.1"/>
</dbReference>
<gene>
    <name evidence="3" type="ORF">FHX47_001352</name>
</gene>
<evidence type="ECO:0000313" key="4">
    <source>
        <dbReference type="Proteomes" id="UP000547528"/>
    </source>
</evidence>
<keyword evidence="1" id="KW-0812">Transmembrane</keyword>
<reference evidence="3 4" key="1">
    <citation type="submission" date="2020-08" db="EMBL/GenBank/DDBJ databases">
        <title>Sequencing the genomes of 1000 actinobacteria strains.</title>
        <authorList>
            <person name="Klenk H.-P."/>
        </authorList>
    </citation>
    <scope>NUCLEOTIDE SEQUENCE [LARGE SCALE GENOMIC DNA]</scope>
    <source>
        <strain evidence="3 4">DSM 28238</strain>
    </source>
</reference>